<dbReference type="Proteomes" id="UP000580250">
    <property type="component" value="Unassembled WGS sequence"/>
</dbReference>
<dbReference type="AlphaFoldDB" id="A0A6V7WX18"/>
<accession>A0A6V7WX18</accession>
<proteinExistence type="predicted"/>
<comment type="caution">
    <text evidence="1">The sequence shown here is derived from an EMBL/GenBank/DDBJ whole genome shotgun (WGS) entry which is preliminary data.</text>
</comment>
<dbReference type="EMBL" id="CAJEWN010000887">
    <property type="protein sequence ID" value="CAD2191575.1"/>
    <property type="molecule type" value="Genomic_DNA"/>
</dbReference>
<name>A0A6V7WX18_MELEN</name>
<evidence type="ECO:0000313" key="2">
    <source>
        <dbReference type="Proteomes" id="UP000580250"/>
    </source>
</evidence>
<dbReference type="Gene3D" id="3.80.10.10">
    <property type="entry name" value="Ribonuclease Inhibitor"/>
    <property type="match status" value="1"/>
</dbReference>
<protein>
    <submittedName>
        <fullName evidence="1">Uncharacterized protein</fullName>
    </submittedName>
</protein>
<gene>
    <name evidence="1" type="ORF">MENT_LOCUS44417</name>
</gene>
<reference evidence="1 2" key="1">
    <citation type="submission" date="2020-08" db="EMBL/GenBank/DDBJ databases">
        <authorList>
            <person name="Koutsovoulos G."/>
            <person name="Danchin GJ E."/>
        </authorList>
    </citation>
    <scope>NUCLEOTIDE SEQUENCE [LARGE SCALE GENOMIC DNA]</scope>
</reference>
<dbReference type="InterPro" id="IPR032675">
    <property type="entry name" value="LRR_dom_sf"/>
</dbReference>
<organism evidence="1 2">
    <name type="scientific">Meloidogyne enterolobii</name>
    <name type="common">Root-knot nematode worm</name>
    <name type="synonym">Meloidogyne mayaguensis</name>
    <dbReference type="NCBI Taxonomy" id="390850"/>
    <lineage>
        <taxon>Eukaryota</taxon>
        <taxon>Metazoa</taxon>
        <taxon>Ecdysozoa</taxon>
        <taxon>Nematoda</taxon>
        <taxon>Chromadorea</taxon>
        <taxon>Rhabditida</taxon>
        <taxon>Tylenchina</taxon>
        <taxon>Tylenchomorpha</taxon>
        <taxon>Tylenchoidea</taxon>
        <taxon>Meloidogynidae</taxon>
        <taxon>Meloidogyninae</taxon>
        <taxon>Meloidogyne</taxon>
    </lineage>
</organism>
<sequence length="213" mass="24610">MESGDVELKMAFNVIILRCAAYLKSLRICYGVPSSVFVGHFHLLSSLTHFSLEEPIDVLNLNQIKEYLAPNLLSLGLVLQPQEKCVVAFLSLVKNCKKLKCLRVNRINLIFERAKEIGQRQFLPPTLMQLFMHDYSDSALNHVIETCPKLCFVLLNNPDVTKMHRFYSPFFITTDRESIYSHPSLKFLRALQIKRNDLNKALIYIFLFKISLD</sequence>
<evidence type="ECO:0000313" key="1">
    <source>
        <dbReference type="EMBL" id="CAD2191575.1"/>
    </source>
</evidence>